<accession>A0A163KF44</accession>
<evidence type="ECO:0000313" key="2">
    <source>
        <dbReference type="EMBL" id="KZM26957.1"/>
    </source>
</evidence>
<proteinExistence type="predicted"/>
<name>A0A163KF44_DIDRA</name>
<feature type="compositionally biased region" description="Acidic residues" evidence="1">
    <location>
        <begin position="327"/>
        <end position="357"/>
    </location>
</feature>
<gene>
    <name evidence="2" type="ORF">ST47_g1883</name>
</gene>
<dbReference type="EMBL" id="JYNV01000083">
    <property type="protein sequence ID" value="KZM26957.1"/>
    <property type="molecule type" value="Genomic_DNA"/>
</dbReference>
<feature type="region of interest" description="Disordered" evidence="1">
    <location>
        <begin position="314"/>
        <end position="359"/>
    </location>
</feature>
<organism evidence="2 3">
    <name type="scientific">Didymella rabiei</name>
    <name type="common">Chickpea ascochyta blight fungus</name>
    <name type="synonym">Mycosphaerella rabiei</name>
    <dbReference type="NCBI Taxonomy" id="5454"/>
    <lineage>
        <taxon>Eukaryota</taxon>
        <taxon>Fungi</taxon>
        <taxon>Dikarya</taxon>
        <taxon>Ascomycota</taxon>
        <taxon>Pezizomycotina</taxon>
        <taxon>Dothideomycetes</taxon>
        <taxon>Pleosporomycetidae</taxon>
        <taxon>Pleosporales</taxon>
        <taxon>Pleosporineae</taxon>
        <taxon>Didymellaceae</taxon>
        <taxon>Ascochyta</taxon>
    </lineage>
</organism>
<sequence>MSSAASRVRNDVSANAIFTPREMKQYRRWQNLHTTLKPSEQGFIPTADEYEDFQQWLRKQDSGYFSDVFEDVAEHVKPLTADKPPTAILCRHAMHPITAGQLRKRCPLCTVDMYISYTRALEKALRDAGGRAPSCCMTASPHQESLYDIFVAGKLQALRYLGELEQLAEEEAKWFAQHPEWKNEDIRTASRALDLYWSEAGAFTEPRLQQRKKAKTVNFAPDTDFELCRPLDYYRRRSPRYEPGKYALLEQDEEDDAISEDSEDYSRAPVLLGEGTSESDANVVNFYDFTQTCGILTDVIRSAEAVVRKTENAMAESEGLLELPRLDDEDDEEEDEEEDEEGDDDDSDWELDDETDGSDYIYYEVEEDCSFVVFGED</sequence>
<protein>
    <submittedName>
        <fullName evidence="2">Uncharacterized protein</fullName>
    </submittedName>
</protein>
<evidence type="ECO:0000313" key="3">
    <source>
        <dbReference type="Proteomes" id="UP000076837"/>
    </source>
</evidence>
<dbReference type="AlphaFoldDB" id="A0A163KF44"/>
<dbReference type="OrthoDB" id="3800453at2759"/>
<keyword evidence="3" id="KW-1185">Reference proteome</keyword>
<reference evidence="2 3" key="1">
    <citation type="journal article" date="2016" name="Sci. Rep.">
        <title>Draft genome sequencing and secretome analysis of fungal phytopathogen Ascochyta rabiei provides insight into the necrotrophic effector repertoire.</title>
        <authorList>
            <person name="Verma S."/>
            <person name="Gazara R.K."/>
            <person name="Nizam S."/>
            <person name="Parween S."/>
            <person name="Chattopadhyay D."/>
            <person name="Verma P.K."/>
        </authorList>
    </citation>
    <scope>NUCLEOTIDE SEQUENCE [LARGE SCALE GENOMIC DNA]</scope>
    <source>
        <strain evidence="2 3">ArDII</strain>
    </source>
</reference>
<dbReference type="Proteomes" id="UP000076837">
    <property type="component" value="Unassembled WGS sequence"/>
</dbReference>
<evidence type="ECO:0000256" key="1">
    <source>
        <dbReference type="SAM" id="MobiDB-lite"/>
    </source>
</evidence>
<comment type="caution">
    <text evidence="2">The sequence shown here is derived from an EMBL/GenBank/DDBJ whole genome shotgun (WGS) entry which is preliminary data.</text>
</comment>